<evidence type="ECO:0000256" key="6">
    <source>
        <dbReference type="SAM" id="SignalP"/>
    </source>
</evidence>
<sequence length="308" mass="34185">MRFPALALLAALVFPFFVTAETPANIITVEHQMGKTRVPVRPERVVVTGTGALDMLDAFGIEPIAVTKEYLPGYLSKYKDDKFASSGTLFEPDFEGIFSLKPDLIIVGPRSSEQFDELSKIAPTLVFAPDTTANLSYWQGTQQLWRTLGRVFAIEDRVEAKIAELDAQFRAIADKNRAEQNNALLVMSSGKNITAFGAPSRFSAVFRDFGFMDAAHVTTQSSHGELVSFEFIKQTNPQHLFIIDRDKVVNKGKSTTHEQFDNALVKATDAYKNHAVTYPDIAAWYTSASGVTATEIMIRDVKQNLHIQ</sequence>
<dbReference type="Proteomes" id="UP000243073">
    <property type="component" value="Unassembled WGS sequence"/>
</dbReference>
<dbReference type="STRING" id="1414654.BFR47_12990"/>
<dbReference type="PROSITE" id="PS50983">
    <property type="entry name" value="FE_B12_PBP"/>
    <property type="match status" value="1"/>
</dbReference>
<evidence type="ECO:0000256" key="5">
    <source>
        <dbReference type="ARBA" id="ARBA00022729"/>
    </source>
</evidence>
<evidence type="ECO:0000259" key="7">
    <source>
        <dbReference type="PROSITE" id="PS50983"/>
    </source>
</evidence>
<keyword evidence="4" id="KW-0410">Iron transport</keyword>
<dbReference type="InterPro" id="IPR033870">
    <property type="entry name" value="FatB"/>
</dbReference>
<keyword evidence="4" id="KW-0408">Iron</keyword>
<dbReference type="SUPFAM" id="SSF53807">
    <property type="entry name" value="Helical backbone' metal receptor"/>
    <property type="match status" value="1"/>
</dbReference>
<protein>
    <submittedName>
        <fullName evidence="8">Enterochelin ABC transporter substrate-binding protein</fullName>
    </submittedName>
</protein>
<evidence type="ECO:0000313" key="9">
    <source>
        <dbReference type="Proteomes" id="UP000243073"/>
    </source>
</evidence>
<accession>A0A1J4QET4</accession>
<dbReference type="AlphaFoldDB" id="A0A1J4QET4"/>
<comment type="subcellular location">
    <subcellularLocation>
        <location evidence="1">Cell envelope</location>
    </subcellularLocation>
</comment>
<evidence type="ECO:0000256" key="1">
    <source>
        <dbReference type="ARBA" id="ARBA00004196"/>
    </source>
</evidence>
<name>A0A1J4QET4_9GAMM</name>
<dbReference type="Gene3D" id="3.40.50.1980">
    <property type="entry name" value="Nitrogenase molybdenum iron protein domain"/>
    <property type="match status" value="2"/>
</dbReference>
<comment type="caution">
    <text evidence="8">The sequence shown here is derived from an EMBL/GenBank/DDBJ whole genome shotgun (WGS) entry which is preliminary data.</text>
</comment>
<keyword evidence="4" id="KW-0406">Ion transport</keyword>
<feature type="chain" id="PRO_5009632398" evidence="6">
    <location>
        <begin position="21"/>
        <end position="308"/>
    </location>
</feature>
<keyword evidence="9" id="KW-1185">Reference proteome</keyword>
<dbReference type="Pfam" id="PF01497">
    <property type="entry name" value="Peripla_BP_2"/>
    <property type="match status" value="1"/>
</dbReference>
<dbReference type="RefSeq" id="WP_071472416.1">
    <property type="nucleotide sequence ID" value="NZ_MDKE01000015.1"/>
</dbReference>
<keyword evidence="5 6" id="KW-0732">Signal</keyword>
<proteinExistence type="inferred from homology"/>
<feature type="signal peptide" evidence="6">
    <location>
        <begin position="1"/>
        <end position="20"/>
    </location>
</feature>
<dbReference type="GO" id="GO:0030288">
    <property type="term" value="C:outer membrane-bounded periplasmic space"/>
    <property type="evidence" value="ECO:0007669"/>
    <property type="project" value="TreeGrafter"/>
</dbReference>
<dbReference type="PANTHER" id="PTHR30532:SF28">
    <property type="entry name" value="PETROBACTIN-BINDING PROTEIN YCLQ"/>
    <property type="match status" value="1"/>
</dbReference>
<evidence type="ECO:0000256" key="2">
    <source>
        <dbReference type="ARBA" id="ARBA00008814"/>
    </source>
</evidence>
<dbReference type="EMBL" id="MDKE01000015">
    <property type="protein sequence ID" value="OIN10443.1"/>
    <property type="molecule type" value="Genomic_DNA"/>
</dbReference>
<gene>
    <name evidence="8" type="ORF">BFR47_12990</name>
</gene>
<dbReference type="OrthoDB" id="63946at2"/>
<evidence type="ECO:0000256" key="3">
    <source>
        <dbReference type="ARBA" id="ARBA00022448"/>
    </source>
</evidence>
<dbReference type="InterPro" id="IPR051313">
    <property type="entry name" value="Bact_iron-sidero_bind"/>
</dbReference>
<keyword evidence="3" id="KW-0813">Transport</keyword>
<feature type="domain" description="Fe/B12 periplasmic-binding" evidence="7">
    <location>
        <begin position="44"/>
        <end position="308"/>
    </location>
</feature>
<dbReference type="InterPro" id="IPR002491">
    <property type="entry name" value="ABC_transptr_periplasmic_BD"/>
</dbReference>
<dbReference type="GO" id="GO:1901678">
    <property type="term" value="P:iron coordination entity transport"/>
    <property type="evidence" value="ECO:0007669"/>
    <property type="project" value="UniProtKB-ARBA"/>
</dbReference>
<reference evidence="8 9" key="1">
    <citation type="submission" date="2016-07" db="EMBL/GenBank/DDBJ databases">
        <title>Draft Genome Sequence of Oceanisphaera psychrotolerans, isolated from coastal sediment samples.</title>
        <authorList>
            <person name="Zhuo S."/>
            <person name="Ruan Z."/>
        </authorList>
    </citation>
    <scope>NUCLEOTIDE SEQUENCE [LARGE SCALE GENOMIC DNA]</scope>
    <source>
        <strain evidence="8 9">LAM-WHM-ZC</strain>
    </source>
</reference>
<dbReference type="PANTHER" id="PTHR30532">
    <property type="entry name" value="IRON III DICITRATE-BINDING PERIPLASMIC PROTEIN"/>
    <property type="match status" value="1"/>
</dbReference>
<organism evidence="8 9">
    <name type="scientific">Oceanisphaera psychrotolerans</name>
    <dbReference type="NCBI Taxonomy" id="1414654"/>
    <lineage>
        <taxon>Bacteria</taxon>
        <taxon>Pseudomonadati</taxon>
        <taxon>Pseudomonadota</taxon>
        <taxon>Gammaproteobacteria</taxon>
        <taxon>Aeromonadales</taxon>
        <taxon>Aeromonadaceae</taxon>
        <taxon>Oceanisphaera</taxon>
    </lineage>
</organism>
<dbReference type="CDD" id="cd01140">
    <property type="entry name" value="FatB"/>
    <property type="match status" value="1"/>
</dbReference>
<evidence type="ECO:0000256" key="4">
    <source>
        <dbReference type="ARBA" id="ARBA00022496"/>
    </source>
</evidence>
<comment type="similarity">
    <text evidence="2">Belongs to the bacterial solute-binding protein 8 family.</text>
</comment>
<evidence type="ECO:0000313" key="8">
    <source>
        <dbReference type="EMBL" id="OIN10443.1"/>
    </source>
</evidence>